<gene>
    <name evidence="2" type="ORF">GMDG_02947</name>
</gene>
<dbReference type="SUPFAM" id="SSF46689">
    <property type="entry name" value="Homeodomain-like"/>
    <property type="match status" value="1"/>
</dbReference>
<dbReference type="InterPro" id="IPR041188">
    <property type="entry name" value="HTH_ABP1_N"/>
</dbReference>
<reference evidence="3" key="1">
    <citation type="submission" date="2010-09" db="EMBL/GenBank/DDBJ databases">
        <title>The genome sequence of Geomyces destructans 20631-21.</title>
        <authorList>
            <consortium name="The Broad Institute Genome Sequencing Platform"/>
            <person name="Cuomo C.A."/>
            <person name="Blehert D.S."/>
            <person name="Lorch J.M."/>
            <person name="Young S.K."/>
            <person name="Zeng Q."/>
            <person name="Gargeya S."/>
            <person name="Fitzgerald M."/>
            <person name="Haas B."/>
            <person name="Abouelleil A."/>
            <person name="Alvarado L."/>
            <person name="Arachchi H.M."/>
            <person name="Berlin A."/>
            <person name="Brown A."/>
            <person name="Chapman S.B."/>
            <person name="Chen Z."/>
            <person name="Dunbar C."/>
            <person name="Freedman E."/>
            <person name="Gearin G."/>
            <person name="Gellesch M."/>
            <person name="Goldberg J."/>
            <person name="Griggs A."/>
            <person name="Gujja S."/>
            <person name="Heiman D."/>
            <person name="Howarth C."/>
            <person name="Larson L."/>
            <person name="Lui A."/>
            <person name="MacDonald P.J.P."/>
            <person name="Montmayeur A."/>
            <person name="Murphy C."/>
            <person name="Neiman D."/>
            <person name="Pearson M."/>
            <person name="Priest M."/>
            <person name="Roberts A."/>
            <person name="Saif S."/>
            <person name="Shea T."/>
            <person name="Shenoy N."/>
            <person name="Sisk P."/>
            <person name="Stolte C."/>
            <person name="Sykes S."/>
            <person name="Wortman J."/>
            <person name="Nusbaum C."/>
            <person name="Birren B."/>
        </authorList>
    </citation>
    <scope>NUCLEOTIDE SEQUENCE [LARGE SCALE GENOMIC DNA]</scope>
    <source>
        <strain evidence="3">ATCC MYA-4855 / 20631-21</strain>
    </source>
</reference>
<sequence>MLDIRDIDLLTFNYRLIQLYYASKIHDYTRTAPCPSTLGTQTAPETLLESLHHWFLHEFNHRLSQSTISDSLSNRFKRLDNSTTTRQRNRTGQWPQLEQILYDF</sequence>
<dbReference type="Gene3D" id="1.10.10.60">
    <property type="entry name" value="Homeodomain-like"/>
    <property type="match status" value="1"/>
</dbReference>
<dbReference type="EMBL" id="GL573212">
    <property type="protein sequence ID" value="ELR08125.1"/>
    <property type="molecule type" value="Genomic_DNA"/>
</dbReference>
<dbReference type="VEuPathDB" id="FungiDB:GMDG_02947"/>
<evidence type="ECO:0000313" key="3">
    <source>
        <dbReference type="Proteomes" id="UP000011064"/>
    </source>
</evidence>
<accession>L8G4E2</accession>
<keyword evidence="3" id="KW-1185">Reference proteome</keyword>
<evidence type="ECO:0000259" key="1">
    <source>
        <dbReference type="Pfam" id="PF18107"/>
    </source>
</evidence>
<name>L8G4E2_PSED2</name>
<protein>
    <recommendedName>
        <fullName evidence="1">ARS-binding protein 1 N-terminal domain-containing protein</fullName>
    </recommendedName>
</protein>
<dbReference type="InParanoid" id="L8G4E2"/>
<evidence type="ECO:0000313" key="2">
    <source>
        <dbReference type="EMBL" id="ELR08125.1"/>
    </source>
</evidence>
<proteinExistence type="predicted"/>
<dbReference type="HOGENOM" id="CLU_2251220_0_0_1"/>
<dbReference type="AlphaFoldDB" id="L8G4E2"/>
<dbReference type="Pfam" id="PF18107">
    <property type="entry name" value="HTH_ABP1_N"/>
    <property type="match status" value="1"/>
</dbReference>
<feature type="domain" description="ARS-binding protein 1 N-terminal" evidence="1">
    <location>
        <begin position="50"/>
        <end position="82"/>
    </location>
</feature>
<dbReference type="Proteomes" id="UP000011064">
    <property type="component" value="Unassembled WGS sequence"/>
</dbReference>
<dbReference type="InterPro" id="IPR009057">
    <property type="entry name" value="Homeodomain-like_sf"/>
</dbReference>
<organism evidence="2 3">
    <name type="scientific">Pseudogymnoascus destructans (strain ATCC MYA-4855 / 20631-21)</name>
    <name type="common">Bat white-nose syndrome fungus</name>
    <name type="synonym">Geomyces destructans</name>
    <dbReference type="NCBI Taxonomy" id="658429"/>
    <lineage>
        <taxon>Eukaryota</taxon>
        <taxon>Fungi</taxon>
        <taxon>Dikarya</taxon>
        <taxon>Ascomycota</taxon>
        <taxon>Pezizomycotina</taxon>
        <taxon>Leotiomycetes</taxon>
        <taxon>Thelebolales</taxon>
        <taxon>Thelebolaceae</taxon>
        <taxon>Pseudogymnoascus</taxon>
    </lineage>
</organism>